<reference evidence="2 3" key="1">
    <citation type="submission" date="2020-04" db="EMBL/GenBank/DDBJ databases">
        <title>Chromosome-level genome assembly of a cyprinid fish Onychostoma macrolepis by integration of Nanopore Sequencing, Bionano and Hi-C technology.</title>
        <authorList>
            <person name="Wang D."/>
        </authorList>
    </citation>
    <scope>NUCLEOTIDE SEQUENCE [LARGE SCALE GENOMIC DNA]</scope>
    <source>
        <strain evidence="2">SWU-2019</strain>
        <tissue evidence="2">Muscle</tissue>
    </source>
</reference>
<gene>
    <name evidence="1" type="ORF">G5714_010420</name>
    <name evidence="2" type="ORF">G5714_010421</name>
</gene>
<sequence length="87" mass="9770">MFGSSRSGQSALMVQRECSDHELTLPHLSLIPPLPYMFPLSCSALTSNTEIQQLVWSADAAGQLWNLRFLKQLLIIVYVILCFGDEE</sequence>
<dbReference type="EMBL" id="JAAMOB010000009">
    <property type="protein sequence ID" value="KAF4109347.1"/>
    <property type="molecule type" value="Genomic_DNA"/>
</dbReference>
<protein>
    <submittedName>
        <fullName evidence="2">Uncharacterized protein</fullName>
    </submittedName>
</protein>
<evidence type="ECO:0000313" key="1">
    <source>
        <dbReference type="EMBL" id="KAF4109347.1"/>
    </source>
</evidence>
<dbReference type="AlphaFoldDB" id="A0A7J6CPT8"/>
<evidence type="ECO:0000313" key="3">
    <source>
        <dbReference type="Proteomes" id="UP000579812"/>
    </source>
</evidence>
<dbReference type="EMBL" id="JAAMOB010000009">
    <property type="protein sequence ID" value="KAF4109348.1"/>
    <property type="molecule type" value="Genomic_DNA"/>
</dbReference>
<accession>A0A7J6CPT8</accession>
<name>A0A7J6CPT8_9TELE</name>
<proteinExistence type="predicted"/>
<organism evidence="2 3">
    <name type="scientific">Onychostoma macrolepis</name>
    <dbReference type="NCBI Taxonomy" id="369639"/>
    <lineage>
        <taxon>Eukaryota</taxon>
        <taxon>Metazoa</taxon>
        <taxon>Chordata</taxon>
        <taxon>Craniata</taxon>
        <taxon>Vertebrata</taxon>
        <taxon>Euteleostomi</taxon>
        <taxon>Actinopterygii</taxon>
        <taxon>Neopterygii</taxon>
        <taxon>Teleostei</taxon>
        <taxon>Ostariophysi</taxon>
        <taxon>Cypriniformes</taxon>
        <taxon>Cyprinidae</taxon>
        <taxon>Acrossocheilinae</taxon>
        <taxon>Onychostoma</taxon>
    </lineage>
</organism>
<comment type="caution">
    <text evidence="2">The sequence shown here is derived from an EMBL/GenBank/DDBJ whole genome shotgun (WGS) entry which is preliminary data.</text>
</comment>
<keyword evidence="3" id="KW-1185">Reference proteome</keyword>
<evidence type="ECO:0000313" key="2">
    <source>
        <dbReference type="EMBL" id="KAF4109348.1"/>
    </source>
</evidence>
<dbReference type="Proteomes" id="UP000579812">
    <property type="component" value="Unassembled WGS sequence"/>
</dbReference>